<evidence type="ECO:0000256" key="17">
    <source>
        <dbReference type="SAM" id="Phobius"/>
    </source>
</evidence>
<dbReference type="Gene3D" id="1.20.120.350">
    <property type="entry name" value="Voltage-gated potassium channels. Chain C"/>
    <property type="match status" value="1"/>
</dbReference>
<dbReference type="Proteomes" id="UP000198287">
    <property type="component" value="Unassembled WGS sequence"/>
</dbReference>
<dbReference type="GO" id="GO:0045202">
    <property type="term" value="C:synapse"/>
    <property type="evidence" value="ECO:0007669"/>
    <property type="project" value="GOC"/>
</dbReference>
<dbReference type="FunFam" id="1.10.287.70:FF:000007">
    <property type="entry name" value="Voltage-dependent L-type calcium channel subunit alpha"/>
    <property type="match status" value="1"/>
</dbReference>
<evidence type="ECO:0000256" key="5">
    <source>
        <dbReference type="ARBA" id="ARBA00022692"/>
    </source>
</evidence>
<evidence type="ECO:0000256" key="2">
    <source>
        <dbReference type="ARBA" id="ARBA00022448"/>
    </source>
</evidence>
<keyword evidence="9" id="KW-0406">Ion transport</keyword>
<evidence type="ECO:0000256" key="6">
    <source>
        <dbReference type="ARBA" id="ARBA00022837"/>
    </source>
</evidence>
<dbReference type="PRINTS" id="PR00167">
    <property type="entry name" value="CACHANNEL"/>
</dbReference>
<feature type="region of interest" description="Disordered" evidence="16">
    <location>
        <begin position="571"/>
        <end position="604"/>
    </location>
</feature>
<evidence type="ECO:0000256" key="1">
    <source>
        <dbReference type="ARBA" id="ARBA00004141"/>
    </source>
</evidence>
<dbReference type="OrthoDB" id="431720at2759"/>
<feature type="glycosylation site" description="N-linked (GlcNAc...) asparagine" evidence="14">
    <location>
        <position position="423"/>
    </location>
</feature>
<evidence type="ECO:0000256" key="14">
    <source>
        <dbReference type="PIRSR" id="PIRSR602077-3"/>
    </source>
</evidence>
<evidence type="ECO:0000256" key="3">
    <source>
        <dbReference type="ARBA" id="ARBA00022568"/>
    </source>
</evidence>
<dbReference type="EMBL" id="LNIX01000003">
    <property type="protein sequence ID" value="OXA57187.1"/>
    <property type="molecule type" value="Genomic_DNA"/>
</dbReference>
<feature type="domain" description="Ion transport" evidence="18">
    <location>
        <begin position="181"/>
        <end position="509"/>
    </location>
</feature>
<evidence type="ECO:0000256" key="12">
    <source>
        <dbReference type="ARBA" id="ARBA00023303"/>
    </source>
</evidence>
<dbReference type="GO" id="GO:0098703">
    <property type="term" value="P:calcium ion import across plasma membrane"/>
    <property type="evidence" value="ECO:0007669"/>
    <property type="project" value="TreeGrafter"/>
</dbReference>
<keyword evidence="3 15" id="KW-0109">Calcium transport</keyword>
<evidence type="ECO:0000259" key="18">
    <source>
        <dbReference type="Pfam" id="PF00520"/>
    </source>
</evidence>
<protein>
    <submittedName>
        <fullName evidence="19">Voltage-dependent calcium channel type A subunit alpha-1</fullName>
    </submittedName>
</protein>
<evidence type="ECO:0000256" key="15">
    <source>
        <dbReference type="RuleBase" id="RU003808"/>
    </source>
</evidence>
<evidence type="ECO:0000256" key="9">
    <source>
        <dbReference type="ARBA" id="ARBA00023065"/>
    </source>
</evidence>
<dbReference type="STRING" id="158441.A0A226EJ99"/>
<dbReference type="InterPro" id="IPR050599">
    <property type="entry name" value="VDCC_alpha-1_subunit"/>
</dbReference>
<dbReference type="Pfam" id="PF00520">
    <property type="entry name" value="Ion_trans"/>
    <property type="match status" value="1"/>
</dbReference>
<keyword evidence="8 17" id="KW-1133">Transmembrane helix</keyword>
<keyword evidence="13" id="KW-0479">Metal-binding</keyword>
<feature type="region of interest" description="Disordered" evidence="16">
    <location>
        <begin position="1"/>
        <end position="86"/>
    </location>
</feature>
<dbReference type="InterPro" id="IPR002077">
    <property type="entry name" value="VDCCAlpha1"/>
</dbReference>
<feature type="compositionally biased region" description="Polar residues" evidence="16">
    <location>
        <begin position="58"/>
        <end position="71"/>
    </location>
</feature>
<dbReference type="GO" id="GO:0007268">
    <property type="term" value="P:chemical synaptic transmission"/>
    <property type="evidence" value="ECO:0007669"/>
    <property type="project" value="TreeGrafter"/>
</dbReference>
<feature type="compositionally biased region" description="Acidic residues" evidence="16">
    <location>
        <begin position="21"/>
        <end position="30"/>
    </location>
</feature>
<comment type="subcellular location">
    <subcellularLocation>
        <location evidence="1 15">Membrane</location>
        <topology evidence="1 15">Multi-pass membrane protein</topology>
    </subcellularLocation>
</comment>
<evidence type="ECO:0000256" key="13">
    <source>
        <dbReference type="PIRSR" id="PIRSR602077-1"/>
    </source>
</evidence>
<keyword evidence="4 15" id="KW-0107">Calcium channel</keyword>
<dbReference type="GO" id="GO:0008331">
    <property type="term" value="F:high voltage-gated calcium channel activity"/>
    <property type="evidence" value="ECO:0007669"/>
    <property type="project" value="TreeGrafter"/>
</dbReference>
<keyword evidence="7 15" id="KW-0851">Voltage-gated channel</keyword>
<reference evidence="19 20" key="1">
    <citation type="submission" date="2015-12" db="EMBL/GenBank/DDBJ databases">
        <title>The genome of Folsomia candida.</title>
        <authorList>
            <person name="Faddeeva A."/>
            <person name="Derks M.F."/>
            <person name="Anvar Y."/>
            <person name="Smit S."/>
            <person name="Van Straalen N."/>
            <person name="Roelofs D."/>
        </authorList>
    </citation>
    <scope>NUCLEOTIDE SEQUENCE [LARGE SCALE GENOMIC DNA]</scope>
    <source>
        <strain evidence="19 20">VU population</strain>
        <tissue evidence="19">Whole body</tissue>
    </source>
</reference>
<feature type="compositionally biased region" description="Acidic residues" evidence="16">
    <location>
        <begin position="582"/>
        <end position="593"/>
    </location>
</feature>
<evidence type="ECO:0000313" key="19">
    <source>
        <dbReference type="EMBL" id="OXA57187.1"/>
    </source>
</evidence>
<keyword evidence="11 14" id="KW-0325">Glycoprotein</keyword>
<keyword evidence="6 13" id="KW-0106">Calcium</keyword>
<feature type="transmembrane region" description="Helical" evidence="17">
    <location>
        <begin position="444"/>
        <end position="465"/>
    </location>
</feature>
<keyword evidence="2" id="KW-0813">Transport</keyword>
<dbReference type="GO" id="GO:0005891">
    <property type="term" value="C:voltage-gated calcium channel complex"/>
    <property type="evidence" value="ECO:0007669"/>
    <property type="project" value="InterPro"/>
</dbReference>
<dbReference type="Gene3D" id="6.10.250.2500">
    <property type="match status" value="1"/>
</dbReference>
<organism evidence="19 20">
    <name type="scientific">Folsomia candida</name>
    <name type="common">Springtail</name>
    <dbReference type="NCBI Taxonomy" id="158441"/>
    <lineage>
        <taxon>Eukaryota</taxon>
        <taxon>Metazoa</taxon>
        <taxon>Ecdysozoa</taxon>
        <taxon>Arthropoda</taxon>
        <taxon>Hexapoda</taxon>
        <taxon>Collembola</taxon>
        <taxon>Entomobryomorpha</taxon>
        <taxon>Isotomoidea</taxon>
        <taxon>Isotomidae</taxon>
        <taxon>Proisotominae</taxon>
        <taxon>Folsomia</taxon>
    </lineage>
</organism>
<dbReference type="GO" id="GO:0046872">
    <property type="term" value="F:metal ion binding"/>
    <property type="evidence" value="ECO:0007669"/>
    <property type="project" value="UniProtKB-KW"/>
</dbReference>
<keyword evidence="12" id="KW-0407">Ion channel</keyword>
<keyword evidence="5 17" id="KW-0812">Transmembrane</keyword>
<dbReference type="InterPro" id="IPR027359">
    <property type="entry name" value="Volt_channel_dom_sf"/>
</dbReference>
<evidence type="ECO:0000256" key="4">
    <source>
        <dbReference type="ARBA" id="ARBA00022673"/>
    </source>
</evidence>
<evidence type="ECO:0000256" key="16">
    <source>
        <dbReference type="SAM" id="MobiDB-lite"/>
    </source>
</evidence>
<keyword evidence="10 17" id="KW-0472">Membrane</keyword>
<comment type="caution">
    <text evidence="19">The sequence shown here is derived from an EMBL/GenBank/DDBJ whole genome shotgun (WGS) entry which is preliminary data.</text>
</comment>
<dbReference type="PANTHER" id="PTHR45628">
    <property type="entry name" value="VOLTAGE-DEPENDENT CALCIUM CHANNEL TYPE A SUBUNIT ALPHA-1"/>
    <property type="match status" value="1"/>
</dbReference>
<dbReference type="InterPro" id="IPR005821">
    <property type="entry name" value="Ion_trans_dom"/>
</dbReference>
<gene>
    <name evidence="19" type="ORF">Fcan01_08093</name>
</gene>
<evidence type="ECO:0000256" key="11">
    <source>
        <dbReference type="ARBA" id="ARBA00023180"/>
    </source>
</evidence>
<dbReference type="SUPFAM" id="SSF81324">
    <property type="entry name" value="Voltage-gated potassium channels"/>
    <property type="match status" value="1"/>
</dbReference>
<evidence type="ECO:0000313" key="20">
    <source>
        <dbReference type="Proteomes" id="UP000198287"/>
    </source>
</evidence>
<evidence type="ECO:0000256" key="10">
    <source>
        <dbReference type="ARBA" id="ARBA00023136"/>
    </source>
</evidence>
<dbReference type="AlphaFoldDB" id="A0A226EJ99"/>
<accession>A0A226EJ99</accession>
<dbReference type="Gene3D" id="1.10.287.70">
    <property type="match status" value="1"/>
</dbReference>
<comment type="similarity">
    <text evidence="15">Belongs to the calcium channel alpha-1 subunit (TC 1.A.1.11) family.</text>
</comment>
<feature type="binding site" evidence="13">
    <location>
        <position position="458"/>
    </location>
    <ligand>
        <name>Ca(2+)</name>
        <dbReference type="ChEBI" id="CHEBI:29108"/>
    </ligand>
</feature>
<feature type="transmembrane region" description="Helical" evidence="17">
    <location>
        <begin position="477"/>
        <end position="499"/>
    </location>
</feature>
<evidence type="ECO:0000256" key="7">
    <source>
        <dbReference type="ARBA" id="ARBA00022882"/>
    </source>
</evidence>
<keyword evidence="20" id="KW-1185">Reference proteome</keyword>
<name>A0A226EJ99_FOLCA</name>
<sequence length="750" mass="85414">MSKSSGDSSGGGEEDLKVSQVDEEEDDELQEISNEQRLIDADDDEPRRRRLENVIRRMSTQPSNGAYQQSHPVRRGRRRAVTTSDHKSCALVQTRLKLGDIMLAAAEVAAAESRSAQKIGRFGGSGEWNAVRPFGLGLMASRNRGAGANTGGDTPPGPSSLFFFTDDTKVRRCTRFIIEWPPFEYAVLLTIIANCIVLALEEHLPDGDKTILAQKLEQTEHYFLGIFCVEATLKILALGFVLHRGAYLRNIWNLMDFIPKTPNPKWKLLTSGCFGRFAFSGHLSSWEILKVNFVTYFQSAKFVTVFAQGDVGVDLRTLRAIRVLRPLKLVSGIPSLQVVLKSIIKAMAPLLQIGLLVLFAIVIFAIIGLEFYCGALHRTCYSLEDLDEIVKEGDLPTPCNSDSPKIVESAEPAPPGSYTCNANVSMCQDKWIGPNFGITSFDNIGFAMLTVFQCITMEGWTSILYWTNDALGSTFNWIYFVPLIVLGSFFMLNLVLGVLSGEFAKERERVENRQAFLKLRRQQQLERELNGYVEWICKAEEVILAEERTSEEEKMRIMEARRRAAAKRKKLKALGKSRSTDTEEEDETEDVDDVPLKKKSKGDCRSSGEFFFSFLIRSLGGFEPVVSPGPTFLETILILLCLVEYHLRYFLFKNAKRLYRVTGVLAFPRAAYLKSKVRNQGACRRFWRAEKRFRFWIRHTVKQQWFYWVSPIYYAELVRYFSIDRFDRLNSLFTLLVRLQFINFNQCFDK</sequence>
<dbReference type="PANTHER" id="PTHR45628:SF7">
    <property type="entry name" value="VOLTAGE-DEPENDENT CALCIUM CHANNEL TYPE A SUBUNIT ALPHA-1"/>
    <property type="match status" value="1"/>
</dbReference>
<evidence type="ECO:0000256" key="8">
    <source>
        <dbReference type="ARBA" id="ARBA00022989"/>
    </source>
</evidence>
<proteinExistence type="inferred from homology"/>
<feature type="compositionally biased region" description="Basic and acidic residues" evidence="16">
    <location>
        <begin position="37"/>
        <end position="55"/>
    </location>
</feature>
<feature type="transmembrane region" description="Helical" evidence="17">
    <location>
        <begin position="350"/>
        <end position="373"/>
    </location>
</feature>